<keyword evidence="1" id="KW-0805">Transcription regulation</keyword>
<dbReference type="InterPro" id="IPR011075">
    <property type="entry name" value="TetR_C"/>
</dbReference>
<dbReference type="InterPro" id="IPR009057">
    <property type="entry name" value="Homeodomain-like_sf"/>
</dbReference>
<dbReference type="InterPro" id="IPR001647">
    <property type="entry name" value="HTH_TetR"/>
</dbReference>
<dbReference type="PANTHER" id="PTHR47506:SF6">
    <property type="entry name" value="HTH-TYPE TRANSCRIPTIONAL REPRESSOR NEMR"/>
    <property type="match status" value="1"/>
</dbReference>
<dbReference type="PROSITE" id="PS50977">
    <property type="entry name" value="HTH_TETR_2"/>
    <property type="match status" value="1"/>
</dbReference>
<sequence length="191" mass="20755">MEAATSLATERGLDGLSIADLAVATGMSKGGLYAHFGSKLELQLATIAAAADIMNAQVIGPALSAPEPIARLRALSENFLTYAQHTFPGGCFFASASSEFGARAGDVRELLVNHHIAWTSLLTDIINDACEAGQLDIRDKEPTQLAFEFDSFLHLANDTYVLHRDHEQIQRARRAVAWLLEYHSPDQCRSS</sequence>
<evidence type="ECO:0000313" key="7">
    <source>
        <dbReference type="Proteomes" id="UP001296706"/>
    </source>
</evidence>
<reference evidence="6 7" key="1">
    <citation type="submission" date="2020-04" db="EMBL/GenBank/DDBJ databases">
        <authorList>
            <person name="Klaysubun C."/>
            <person name="Duangmal K."/>
            <person name="Lipun K."/>
        </authorList>
    </citation>
    <scope>NUCLEOTIDE SEQUENCE [LARGE SCALE GENOMIC DNA]</scope>
    <source>
        <strain evidence="6 7">JCM 11839</strain>
    </source>
</reference>
<evidence type="ECO:0000259" key="5">
    <source>
        <dbReference type="PROSITE" id="PS50977"/>
    </source>
</evidence>
<feature type="DNA-binding region" description="H-T-H motif" evidence="4">
    <location>
        <begin position="17"/>
        <end position="36"/>
    </location>
</feature>
<keyword evidence="7" id="KW-1185">Reference proteome</keyword>
<dbReference type="PANTHER" id="PTHR47506">
    <property type="entry name" value="TRANSCRIPTIONAL REGULATORY PROTEIN"/>
    <property type="match status" value="1"/>
</dbReference>
<accession>A0ABX1RRV5</accession>
<gene>
    <name evidence="6" type="ORF">HF577_33935</name>
</gene>
<dbReference type="Gene3D" id="1.10.10.60">
    <property type="entry name" value="Homeodomain-like"/>
    <property type="match status" value="1"/>
</dbReference>
<feature type="domain" description="HTH tetR-type" evidence="5">
    <location>
        <begin position="1"/>
        <end position="54"/>
    </location>
</feature>
<comment type="caution">
    <text evidence="6">The sequence shown here is derived from an EMBL/GenBank/DDBJ whole genome shotgun (WGS) entry which is preliminary data.</text>
</comment>
<dbReference type="SUPFAM" id="SSF46689">
    <property type="entry name" value="Homeodomain-like"/>
    <property type="match status" value="1"/>
</dbReference>
<evidence type="ECO:0000313" key="6">
    <source>
        <dbReference type="EMBL" id="NMH82075.1"/>
    </source>
</evidence>
<protein>
    <submittedName>
        <fullName evidence="6">Helix-turn-helix transcriptional regulator</fullName>
    </submittedName>
</protein>
<dbReference type="Pfam" id="PF00440">
    <property type="entry name" value="TetR_N"/>
    <property type="match status" value="1"/>
</dbReference>
<proteinExistence type="predicted"/>
<dbReference type="Pfam" id="PF16925">
    <property type="entry name" value="TetR_C_13"/>
    <property type="match status" value="1"/>
</dbReference>
<organism evidence="6 7">
    <name type="scientific">Pseudonocardia xinjiangensis</name>
    <dbReference type="NCBI Taxonomy" id="75289"/>
    <lineage>
        <taxon>Bacteria</taxon>
        <taxon>Bacillati</taxon>
        <taxon>Actinomycetota</taxon>
        <taxon>Actinomycetes</taxon>
        <taxon>Pseudonocardiales</taxon>
        <taxon>Pseudonocardiaceae</taxon>
        <taxon>Pseudonocardia</taxon>
    </lineage>
</organism>
<dbReference type="SUPFAM" id="SSF48498">
    <property type="entry name" value="Tetracyclin repressor-like, C-terminal domain"/>
    <property type="match status" value="1"/>
</dbReference>
<evidence type="ECO:0000256" key="1">
    <source>
        <dbReference type="ARBA" id="ARBA00023015"/>
    </source>
</evidence>
<evidence type="ECO:0000256" key="2">
    <source>
        <dbReference type="ARBA" id="ARBA00023125"/>
    </source>
</evidence>
<dbReference type="Proteomes" id="UP001296706">
    <property type="component" value="Unassembled WGS sequence"/>
</dbReference>
<dbReference type="InterPro" id="IPR036271">
    <property type="entry name" value="Tet_transcr_reg_TetR-rel_C_sf"/>
</dbReference>
<keyword evidence="2 4" id="KW-0238">DNA-binding</keyword>
<dbReference type="RefSeq" id="WP_169400091.1">
    <property type="nucleotide sequence ID" value="NZ_BAAAJH010000001.1"/>
</dbReference>
<keyword evidence="3" id="KW-0804">Transcription</keyword>
<name>A0ABX1RRV5_9PSEU</name>
<dbReference type="EMBL" id="JAAXKY010000195">
    <property type="protein sequence ID" value="NMH82075.1"/>
    <property type="molecule type" value="Genomic_DNA"/>
</dbReference>
<dbReference type="Gene3D" id="1.10.357.10">
    <property type="entry name" value="Tetracycline Repressor, domain 2"/>
    <property type="match status" value="1"/>
</dbReference>
<evidence type="ECO:0000256" key="3">
    <source>
        <dbReference type="ARBA" id="ARBA00023163"/>
    </source>
</evidence>
<evidence type="ECO:0000256" key="4">
    <source>
        <dbReference type="PROSITE-ProRule" id="PRU00335"/>
    </source>
</evidence>